<dbReference type="PANTHER" id="PTHR47972">
    <property type="entry name" value="KINESIN-LIKE PROTEIN KLP-3"/>
    <property type="match status" value="1"/>
</dbReference>
<evidence type="ECO:0000259" key="7">
    <source>
        <dbReference type="PROSITE" id="PS50067"/>
    </source>
</evidence>
<dbReference type="InterPro" id="IPR001752">
    <property type="entry name" value="Kinesin_motor_dom"/>
</dbReference>
<feature type="compositionally biased region" description="Polar residues" evidence="6">
    <location>
        <begin position="311"/>
        <end position="320"/>
    </location>
</feature>
<dbReference type="InterPro" id="IPR027417">
    <property type="entry name" value="P-loop_NTPase"/>
</dbReference>
<feature type="binding site" evidence="5">
    <location>
        <begin position="72"/>
        <end position="79"/>
    </location>
    <ligand>
        <name>ATP</name>
        <dbReference type="ChEBI" id="CHEBI:30616"/>
    </ligand>
</feature>
<dbReference type="PANTHER" id="PTHR47972:SF65">
    <property type="entry name" value="KINESIN-LIKE PROTEIN"/>
    <property type="match status" value="1"/>
</dbReference>
<dbReference type="GO" id="GO:0015630">
    <property type="term" value="C:microtubule cytoskeleton"/>
    <property type="evidence" value="ECO:0007669"/>
    <property type="project" value="TreeGrafter"/>
</dbReference>
<gene>
    <name evidence="8" type="ORF">DEA37_0001476</name>
</gene>
<dbReference type="Pfam" id="PF00225">
    <property type="entry name" value="Kinesin"/>
    <property type="match status" value="2"/>
</dbReference>
<keyword evidence="4" id="KW-0206">Cytoskeleton</keyword>
<dbReference type="GO" id="GO:0007018">
    <property type="term" value="P:microtubule-based movement"/>
    <property type="evidence" value="ECO:0007669"/>
    <property type="project" value="InterPro"/>
</dbReference>
<evidence type="ECO:0000256" key="2">
    <source>
        <dbReference type="ARBA" id="ARBA00022741"/>
    </source>
</evidence>
<dbReference type="Proteomes" id="UP000324629">
    <property type="component" value="Unassembled WGS sequence"/>
</dbReference>
<keyword evidence="2 5" id="KW-0547">Nucleotide-binding</keyword>
<dbReference type="GO" id="GO:0008017">
    <property type="term" value="F:microtubule binding"/>
    <property type="evidence" value="ECO:0007669"/>
    <property type="project" value="InterPro"/>
</dbReference>
<evidence type="ECO:0000256" key="1">
    <source>
        <dbReference type="ARBA" id="ARBA00004245"/>
    </source>
</evidence>
<dbReference type="InterPro" id="IPR027640">
    <property type="entry name" value="Kinesin-like_fam"/>
</dbReference>
<dbReference type="Gene3D" id="3.40.850.10">
    <property type="entry name" value="Kinesin motor domain"/>
    <property type="match status" value="1"/>
</dbReference>
<evidence type="ECO:0000313" key="9">
    <source>
        <dbReference type="Proteomes" id="UP000324629"/>
    </source>
</evidence>
<comment type="caution">
    <text evidence="8">The sequence shown here is derived from an EMBL/GenBank/DDBJ whole genome shotgun (WGS) entry which is preliminary data.</text>
</comment>
<dbReference type="PRINTS" id="PR00380">
    <property type="entry name" value="KINESINHEAVY"/>
</dbReference>
<accession>A0A5J4N9T6</accession>
<evidence type="ECO:0000256" key="5">
    <source>
        <dbReference type="PROSITE-ProRule" id="PRU00283"/>
    </source>
</evidence>
<dbReference type="PROSITE" id="PS50067">
    <property type="entry name" value="KINESIN_MOTOR_2"/>
    <property type="match status" value="1"/>
</dbReference>
<dbReference type="EMBL" id="QNGE01005033">
    <property type="protein sequence ID" value="KAA3672334.1"/>
    <property type="molecule type" value="Genomic_DNA"/>
</dbReference>
<feature type="domain" description="Kinesin motor" evidence="7">
    <location>
        <begin position="1"/>
        <end position="449"/>
    </location>
</feature>
<evidence type="ECO:0000313" key="8">
    <source>
        <dbReference type="EMBL" id="KAA3672334.1"/>
    </source>
</evidence>
<organism evidence="8 9">
    <name type="scientific">Paragonimus westermani</name>
    <dbReference type="NCBI Taxonomy" id="34504"/>
    <lineage>
        <taxon>Eukaryota</taxon>
        <taxon>Metazoa</taxon>
        <taxon>Spiralia</taxon>
        <taxon>Lophotrochozoa</taxon>
        <taxon>Platyhelminthes</taxon>
        <taxon>Trematoda</taxon>
        <taxon>Digenea</taxon>
        <taxon>Plagiorchiida</taxon>
        <taxon>Troglotremata</taxon>
        <taxon>Troglotrematidae</taxon>
        <taxon>Paragonimus</taxon>
    </lineage>
</organism>
<keyword evidence="4" id="KW-0963">Cytoplasm</keyword>
<dbReference type="SUPFAM" id="SSF52540">
    <property type="entry name" value="P-loop containing nucleoside triphosphate hydrolases"/>
    <property type="match status" value="1"/>
</dbReference>
<feature type="compositionally biased region" description="Polar residues" evidence="6">
    <location>
        <begin position="331"/>
        <end position="347"/>
    </location>
</feature>
<sequence length="472" mass="51403">MFRFIGDDTLVVKPTTAGTAGCQSYIPSQAVQAFRAYRVLQPGTTQRVVFDEVSELITSCVDGYSVSIMAYGQTGSGKTYTMLGAQAKPGLIPRIARHLITQCQQRAPLWNYRISIAVIQIHKEQIIDLLSEPASSISVKQLGRVTIHDNGRQLLLRGAHEVEVSTEEEILEEIRKARVRRQVSAGLLNTSPSYLHFIVFLRVRGICNLVGFGRDLLESGQTRVQKRSSDWLECRIASIPPPPSQLLSTSTTAAQPTHLNGAPSKDDVEIVKHGTTGNENKLDSTLPVSTHGLLVLSDLAGFDSWNPSQVTTHSVATTGHPTPPAPFSKPSKGQNSTEPPCRSGQSSTPPPGSRLPRHSNHVDGEMEAMEAKQLGRSLITLARIFDMLADKEPGGKIHVPFRDSKLTHLLKPTLTGDAKFLLIVTVNTRRSCLDASMRSLKLAVKASSIALGQAKRNAAARRGTRIAVRRPD</sequence>
<evidence type="ECO:0000256" key="3">
    <source>
        <dbReference type="ARBA" id="ARBA00022840"/>
    </source>
</evidence>
<name>A0A5J4N9T6_9TREM</name>
<keyword evidence="9" id="KW-1185">Reference proteome</keyword>
<keyword evidence="3 5" id="KW-0067">ATP-binding</keyword>
<feature type="region of interest" description="Disordered" evidence="6">
    <location>
        <begin position="311"/>
        <end position="360"/>
    </location>
</feature>
<reference evidence="8 9" key="1">
    <citation type="journal article" date="2019" name="Gigascience">
        <title>Whole-genome sequence of the oriental lung fluke Paragonimus westermani.</title>
        <authorList>
            <person name="Oey H."/>
            <person name="Zakrzewski M."/>
            <person name="Narain K."/>
            <person name="Devi K.R."/>
            <person name="Agatsuma T."/>
            <person name="Nawaratna S."/>
            <person name="Gobert G.N."/>
            <person name="Jones M.K."/>
            <person name="Ragan M.A."/>
            <person name="McManus D.P."/>
            <person name="Krause L."/>
        </authorList>
    </citation>
    <scope>NUCLEOTIDE SEQUENCE [LARGE SCALE GENOMIC DNA]</scope>
    <source>
        <strain evidence="8 9">IND2009</strain>
    </source>
</reference>
<dbReference type="GO" id="GO:0003777">
    <property type="term" value="F:microtubule motor activity"/>
    <property type="evidence" value="ECO:0007669"/>
    <property type="project" value="InterPro"/>
</dbReference>
<dbReference type="InterPro" id="IPR036961">
    <property type="entry name" value="Kinesin_motor_dom_sf"/>
</dbReference>
<proteinExistence type="inferred from homology"/>
<keyword evidence="5" id="KW-0505">Motor protein</keyword>
<evidence type="ECO:0000256" key="6">
    <source>
        <dbReference type="SAM" id="MobiDB-lite"/>
    </source>
</evidence>
<comment type="similarity">
    <text evidence="5">Belongs to the TRAFAC class myosin-kinesin ATPase superfamily. Kinesin family.</text>
</comment>
<dbReference type="GO" id="GO:0005524">
    <property type="term" value="F:ATP binding"/>
    <property type="evidence" value="ECO:0007669"/>
    <property type="project" value="UniProtKB-UniRule"/>
</dbReference>
<feature type="region of interest" description="Disordered" evidence="6">
    <location>
        <begin position="242"/>
        <end position="268"/>
    </location>
</feature>
<dbReference type="SMART" id="SM00129">
    <property type="entry name" value="KISc"/>
    <property type="match status" value="1"/>
</dbReference>
<dbReference type="AlphaFoldDB" id="A0A5J4N9T6"/>
<feature type="compositionally biased region" description="Low complexity" evidence="6">
    <location>
        <begin position="245"/>
        <end position="255"/>
    </location>
</feature>
<evidence type="ECO:0000256" key="4">
    <source>
        <dbReference type="ARBA" id="ARBA00023212"/>
    </source>
</evidence>
<protein>
    <submittedName>
        <fullName evidence="8">Kinesin family member C2/C3</fullName>
    </submittedName>
</protein>
<comment type="subcellular location">
    <subcellularLocation>
        <location evidence="1">Cytoplasm</location>
        <location evidence="1">Cytoskeleton</location>
    </subcellularLocation>
</comment>